<keyword evidence="1" id="KW-0732">Signal</keyword>
<sequence length="157" mass="17096">MKRTLIALIATSGLILGLPASASAHDTNDWAHISSIPSGYGYVGYAESQVGGVYQRVTMWRDNYNVLVLQAYASDTEEDGYCGSVQITYETPTSGGGWSGHYHTRGFGITDCTTNGAGVYYRYALSTTRFRNVYARACHSDPAANIIHCESNWHGPI</sequence>
<feature type="signal peptide" evidence="1">
    <location>
        <begin position="1"/>
        <end position="24"/>
    </location>
</feature>
<evidence type="ECO:0000313" key="2">
    <source>
        <dbReference type="EMBL" id="WDZ84006.1"/>
    </source>
</evidence>
<protein>
    <recommendedName>
        <fullName evidence="4">Secreted protein</fullName>
    </recommendedName>
</protein>
<name>A0ABY7ZM01_9ACTN</name>
<accession>A0ABY7ZM01</accession>
<organism evidence="2 3">
    <name type="scientific">Micromonospora cathayae</name>
    <dbReference type="NCBI Taxonomy" id="3028804"/>
    <lineage>
        <taxon>Bacteria</taxon>
        <taxon>Bacillati</taxon>
        <taxon>Actinomycetota</taxon>
        <taxon>Actinomycetes</taxon>
        <taxon>Micromonosporales</taxon>
        <taxon>Micromonosporaceae</taxon>
        <taxon>Micromonospora</taxon>
    </lineage>
</organism>
<gene>
    <name evidence="2" type="ORF">PVK37_26620</name>
</gene>
<dbReference type="EMBL" id="CP118615">
    <property type="protein sequence ID" value="WDZ84006.1"/>
    <property type="molecule type" value="Genomic_DNA"/>
</dbReference>
<evidence type="ECO:0000256" key="1">
    <source>
        <dbReference type="SAM" id="SignalP"/>
    </source>
</evidence>
<evidence type="ECO:0000313" key="3">
    <source>
        <dbReference type="Proteomes" id="UP001219605"/>
    </source>
</evidence>
<proteinExistence type="predicted"/>
<dbReference type="Proteomes" id="UP001219605">
    <property type="component" value="Chromosome"/>
</dbReference>
<evidence type="ECO:0008006" key="4">
    <source>
        <dbReference type="Google" id="ProtNLM"/>
    </source>
</evidence>
<feature type="chain" id="PRO_5045976337" description="Secreted protein" evidence="1">
    <location>
        <begin position="25"/>
        <end position="157"/>
    </location>
</feature>
<keyword evidence="3" id="KW-1185">Reference proteome</keyword>
<reference evidence="2 3" key="1">
    <citation type="submission" date="2023-02" db="EMBL/GenBank/DDBJ databases">
        <authorList>
            <person name="Mo P."/>
        </authorList>
    </citation>
    <scope>NUCLEOTIDE SEQUENCE [LARGE SCALE GENOMIC DNA]</scope>
    <source>
        <strain evidence="2 3">HUAS 3</strain>
    </source>
</reference>
<dbReference type="RefSeq" id="WP_275030563.1">
    <property type="nucleotide sequence ID" value="NZ_CP118615.1"/>
</dbReference>